<proteinExistence type="predicted"/>
<dbReference type="EMBL" id="JABSTQ010011316">
    <property type="protein sequence ID" value="KAG0412865.1"/>
    <property type="molecule type" value="Genomic_DNA"/>
</dbReference>
<sequence length="359" mass="40196">MTSYPSATAYSYKGVIHGVPALTTSVQQIAHIESEVAVITARMMGKTETALITFQVTYVPFKIYYRRLEFRCYAPPPPPKPKSQQCQNCFELGHSTKVYPKKDKLTVCDICCQGNVTLDTPHNCVLYCINCRDDHSSKDPNSPPRSRPMRKPHSLLTKGECSSAPKRPAHSATLLHHRKPGVGKPHLTHPSTQHLLPPRRPISTIVPLSLATIISHIGESKRNCKALVRKRRKYLDFTGALQERADAYNRQSTPKRERAKDLLQSRTQGPNESVSSFGEDVLRPSSRADPQAYEEKKLRILMRGVKDDVFGGLVRNPPTTVQGFVTEATNNERARLTRASHYQRLTGVSAVPQFPCDFA</sequence>
<name>A0AC60P0P5_IXOPE</name>
<reference evidence="1 2" key="1">
    <citation type="journal article" date="2020" name="Cell">
        <title>Large-Scale Comparative Analyses of Tick Genomes Elucidate Their Genetic Diversity and Vector Capacities.</title>
        <authorList>
            <consortium name="Tick Genome and Microbiome Consortium (TIGMIC)"/>
            <person name="Jia N."/>
            <person name="Wang J."/>
            <person name="Shi W."/>
            <person name="Du L."/>
            <person name="Sun Y."/>
            <person name="Zhan W."/>
            <person name="Jiang J.F."/>
            <person name="Wang Q."/>
            <person name="Zhang B."/>
            <person name="Ji P."/>
            <person name="Bell-Sakyi L."/>
            <person name="Cui X.M."/>
            <person name="Yuan T.T."/>
            <person name="Jiang B.G."/>
            <person name="Yang W.F."/>
            <person name="Lam T.T."/>
            <person name="Chang Q.C."/>
            <person name="Ding S.J."/>
            <person name="Wang X.J."/>
            <person name="Zhu J.G."/>
            <person name="Ruan X.D."/>
            <person name="Zhao L."/>
            <person name="Wei J.T."/>
            <person name="Ye R.Z."/>
            <person name="Que T.C."/>
            <person name="Du C.H."/>
            <person name="Zhou Y.H."/>
            <person name="Cheng J.X."/>
            <person name="Dai P.F."/>
            <person name="Guo W.B."/>
            <person name="Han X.H."/>
            <person name="Huang E.J."/>
            <person name="Li L.F."/>
            <person name="Wei W."/>
            <person name="Gao Y.C."/>
            <person name="Liu J.Z."/>
            <person name="Shao H.Z."/>
            <person name="Wang X."/>
            <person name="Wang C.C."/>
            <person name="Yang T.C."/>
            <person name="Huo Q.B."/>
            <person name="Li W."/>
            <person name="Chen H.Y."/>
            <person name="Chen S.E."/>
            <person name="Zhou L.G."/>
            <person name="Ni X.B."/>
            <person name="Tian J.H."/>
            <person name="Sheng Y."/>
            <person name="Liu T."/>
            <person name="Pan Y.S."/>
            <person name="Xia L.Y."/>
            <person name="Li J."/>
            <person name="Zhao F."/>
            <person name="Cao W.C."/>
        </authorList>
    </citation>
    <scope>NUCLEOTIDE SEQUENCE [LARGE SCALE GENOMIC DNA]</scope>
    <source>
        <strain evidence="1">Iper-2018</strain>
    </source>
</reference>
<organism evidence="1 2">
    <name type="scientific">Ixodes persulcatus</name>
    <name type="common">Taiga tick</name>
    <dbReference type="NCBI Taxonomy" id="34615"/>
    <lineage>
        <taxon>Eukaryota</taxon>
        <taxon>Metazoa</taxon>
        <taxon>Ecdysozoa</taxon>
        <taxon>Arthropoda</taxon>
        <taxon>Chelicerata</taxon>
        <taxon>Arachnida</taxon>
        <taxon>Acari</taxon>
        <taxon>Parasitiformes</taxon>
        <taxon>Ixodida</taxon>
        <taxon>Ixodoidea</taxon>
        <taxon>Ixodidae</taxon>
        <taxon>Ixodinae</taxon>
        <taxon>Ixodes</taxon>
    </lineage>
</organism>
<evidence type="ECO:0000313" key="1">
    <source>
        <dbReference type="EMBL" id="KAG0412865.1"/>
    </source>
</evidence>
<evidence type="ECO:0000313" key="2">
    <source>
        <dbReference type="Proteomes" id="UP000805193"/>
    </source>
</evidence>
<keyword evidence="2" id="KW-1185">Reference proteome</keyword>
<protein>
    <submittedName>
        <fullName evidence="1">Uncharacterized protein</fullName>
    </submittedName>
</protein>
<gene>
    <name evidence="1" type="ORF">HPB47_009986</name>
</gene>
<accession>A0AC60P0P5</accession>
<comment type="caution">
    <text evidence="1">The sequence shown here is derived from an EMBL/GenBank/DDBJ whole genome shotgun (WGS) entry which is preliminary data.</text>
</comment>
<dbReference type="Proteomes" id="UP000805193">
    <property type="component" value="Unassembled WGS sequence"/>
</dbReference>